<dbReference type="InterPro" id="IPR052976">
    <property type="entry name" value="Scoloptoxin-like"/>
</dbReference>
<dbReference type="PANTHER" id="PTHR22933">
    <property type="entry name" value="FI18007P1-RELATED"/>
    <property type="match status" value="1"/>
</dbReference>
<evidence type="ECO:0000313" key="3">
    <source>
        <dbReference type="EMBL" id="KAF8777377.1"/>
    </source>
</evidence>
<feature type="region of interest" description="Disordered" evidence="1">
    <location>
        <begin position="544"/>
        <end position="669"/>
    </location>
</feature>
<dbReference type="SMART" id="SM00494">
    <property type="entry name" value="ChtBD2"/>
    <property type="match status" value="1"/>
</dbReference>
<feature type="region of interest" description="Disordered" evidence="1">
    <location>
        <begin position="28"/>
        <end position="347"/>
    </location>
</feature>
<sequence length="877" mass="95996">MDRAINGNHLLKDGLRVICKGKLVEIKTMEGKEPTPKESGVKHDPVKILGKGGNSGEKNANDWGNQDSQYQDGAELQQTKVNWNPSDSQVKDSGRWDTGNNQGGSGNFGPSDSQRKDSGGWKSDGNYPSQGNFDPNDAQVKDSNRWNDGANQQPAGPFVPNDAQEKSPGPWTGNNNQQNPGNWNPADGQVKDNEIWNKEKTNQGDGSRWSPGEGQMKINEGWNQEVNTDAPRGQWDQNQGSNIPGLTEGAPVEGKWKPDEASGPAVGGQWPAVQDDISKPPIDQVPAIDINQGNNQPGEVGIPDSDYGTGGNRDMGDTGMLPEGFPPRVPQGNYKGGDTGRYPGDDPSQWRLEDSIPGTPGVDYPNYSTIPQTSFDCKQHENPGYYGDVEAQCQVFHICQADGRHNSFLCPLGTIFNQQYFVCVWWFNYDCEDTTMYYNLNADLYKGGHGGQGNFKGTPVGAEGPTGGSGVATPQSINTGVISDVGRTDYGRGGQVDSIIPPGVGVNNVGQAGVVEPIPPPVVGPAIQPETYGPNEVARPDTFRPPIDQPVNVPNVESPKPYNNDGIKPDVGIEAGGRDIGYGQGGQNNGYGQGNTAQDSGKRNWGDGNQSGKRNWGVKGGPVDGNQGGRWNPDGNVMRGDWGNENSKKGGYVKGRKARSWGSGDTYDSELDKRWGSDNSEIALDGQEGNWMKLEEIPPPLNSNTNARAELYENEAQNQNWNARAAEEQKEFVNEPPVGGQRNEWKAKENILEPFEGDGSWSSNENRNNLQEIGNKPEAPSRKWRTIEDSTRTALLQEARTPRNNWWRDTLEKNVNKSQEGWKEDPNDSIQAINNVQDAKDTPHTYGNWRSLNNNNYYDHDKDYSSERNSEQQNWTN</sequence>
<dbReference type="GO" id="GO:0008061">
    <property type="term" value="F:chitin binding"/>
    <property type="evidence" value="ECO:0007669"/>
    <property type="project" value="InterPro"/>
</dbReference>
<feature type="compositionally biased region" description="Basic and acidic residues" evidence="1">
    <location>
        <begin position="858"/>
        <end position="870"/>
    </location>
</feature>
<dbReference type="EMBL" id="JABXBU010002072">
    <property type="protein sequence ID" value="KAF8777377.1"/>
    <property type="molecule type" value="Genomic_DNA"/>
</dbReference>
<dbReference type="AlphaFoldDB" id="A0A8T0ENN7"/>
<evidence type="ECO:0000313" key="4">
    <source>
        <dbReference type="Proteomes" id="UP000807504"/>
    </source>
</evidence>
<dbReference type="SUPFAM" id="SSF57625">
    <property type="entry name" value="Invertebrate chitin-binding proteins"/>
    <property type="match status" value="1"/>
</dbReference>
<feature type="compositionally biased region" description="Low complexity" evidence="1">
    <location>
        <begin position="168"/>
        <end position="185"/>
    </location>
</feature>
<feature type="compositionally biased region" description="Basic and acidic residues" evidence="1">
    <location>
        <begin position="28"/>
        <end position="46"/>
    </location>
</feature>
<dbReference type="Pfam" id="PF01607">
    <property type="entry name" value="CBM_14"/>
    <property type="match status" value="1"/>
</dbReference>
<accession>A0A8T0ENN7</accession>
<dbReference type="Proteomes" id="UP000807504">
    <property type="component" value="Unassembled WGS sequence"/>
</dbReference>
<reference evidence="3" key="1">
    <citation type="journal article" date="2020" name="bioRxiv">
        <title>Chromosome-level reference genome of the European wasp spider Argiope bruennichi: a resource for studies on range expansion and evolutionary adaptation.</title>
        <authorList>
            <person name="Sheffer M.M."/>
            <person name="Hoppe A."/>
            <person name="Krehenwinkel H."/>
            <person name="Uhl G."/>
            <person name="Kuss A.W."/>
            <person name="Jensen L."/>
            <person name="Jensen C."/>
            <person name="Gillespie R.G."/>
            <person name="Hoff K.J."/>
            <person name="Prost S."/>
        </authorList>
    </citation>
    <scope>NUCLEOTIDE SEQUENCE</scope>
</reference>
<feature type="domain" description="Chitin-binding type-2" evidence="2">
    <location>
        <begin position="374"/>
        <end position="433"/>
    </location>
</feature>
<feature type="region of interest" description="Disordered" evidence="1">
    <location>
        <begin position="754"/>
        <end position="785"/>
    </location>
</feature>
<protein>
    <submittedName>
        <fullName evidence="3">U-scoloptoxin(01)-Cw1a like protein</fullName>
    </submittedName>
</protein>
<evidence type="ECO:0000259" key="2">
    <source>
        <dbReference type="PROSITE" id="PS50940"/>
    </source>
</evidence>
<feature type="compositionally biased region" description="Gly residues" evidence="1">
    <location>
        <begin position="574"/>
        <end position="593"/>
    </location>
</feature>
<reference evidence="3" key="2">
    <citation type="submission" date="2020-06" db="EMBL/GenBank/DDBJ databases">
        <authorList>
            <person name="Sheffer M."/>
        </authorList>
    </citation>
    <scope>NUCLEOTIDE SEQUENCE</scope>
</reference>
<evidence type="ECO:0000256" key="1">
    <source>
        <dbReference type="SAM" id="MobiDB-lite"/>
    </source>
</evidence>
<feature type="compositionally biased region" description="Polar residues" evidence="1">
    <location>
        <begin position="760"/>
        <end position="772"/>
    </location>
</feature>
<dbReference type="Gene3D" id="2.170.140.10">
    <property type="entry name" value="Chitin binding domain"/>
    <property type="match status" value="1"/>
</dbReference>
<proteinExistence type="predicted"/>
<dbReference type="InterPro" id="IPR002557">
    <property type="entry name" value="Chitin-bd_dom"/>
</dbReference>
<feature type="compositionally biased region" description="Polar residues" evidence="1">
    <location>
        <begin position="235"/>
        <end position="244"/>
    </location>
</feature>
<gene>
    <name evidence="3" type="ORF">HNY73_014245</name>
</gene>
<comment type="caution">
    <text evidence="3">The sequence shown here is derived from an EMBL/GenBank/DDBJ whole genome shotgun (WGS) entry which is preliminary data.</text>
</comment>
<dbReference type="PROSITE" id="PS50940">
    <property type="entry name" value="CHIT_BIND_II"/>
    <property type="match status" value="1"/>
</dbReference>
<feature type="compositionally biased region" description="Basic and acidic residues" evidence="1">
    <location>
        <begin position="189"/>
        <end position="202"/>
    </location>
</feature>
<organism evidence="3 4">
    <name type="scientific">Argiope bruennichi</name>
    <name type="common">Wasp spider</name>
    <name type="synonym">Aranea bruennichi</name>
    <dbReference type="NCBI Taxonomy" id="94029"/>
    <lineage>
        <taxon>Eukaryota</taxon>
        <taxon>Metazoa</taxon>
        <taxon>Ecdysozoa</taxon>
        <taxon>Arthropoda</taxon>
        <taxon>Chelicerata</taxon>
        <taxon>Arachnida</taxon>
        <taxon>Araneae</taxon>
        <taxon>Araneomorphae</taxon>
        <taxon>Entelegynae</taxon>
        <taxon>Araneoidea</taxon>
        <taxon>Araneidae</taxon>
        <taxon>Argiope</taxon>
    </lineage>
</organism>
<dbReference type="InterPro" id="IPR036508">
    <property type="entry name" value="Chitin-bd_dom_sf"/>
</dbReference>
<keyword evidence="4" id="KW-1185">Reference proteome</keyword>
<feature type="compositionally biased region" description="Polar residues" evidence="1">
    <location>
        <begin position="56"/>
        <end position="88"/>
    </location>
</feature>
<dbReference type="PANTHER" id="PTHR22933:SF43">
    <property type="entry name" value="LP10131P"/>
    <property type="match status" value="1"/>
</dbReference>
<dbReference type="GO" id="GO:0005576">
    <property type="term" value="C:extracellular region"/>
    <property type="evidence" value="ECO:0007669"/>
    <property type="project" value="InterPro"/>
</dbReference>
<feature type="region of interest" description="Disordered" evidence="1">
    <location>
        <begin position="837"/>
        <end position="877"/>
    </location>
</feature>
<feature type="compositionally biased region" description="Gly residues" evidence="1">
    <location>
        <begin position="618"/>
        <end position="628"/>
    </location>
</feature>
<name>A0A8T0ENN7_ARGBR</name>